<evidence type="ECO:0000259" key="4">
    <source>
        <dbReference type="Pfam" id="PF13472"/>
    </source>
</evidence>
<feature type="disulfide bond" evidence="2">
    <location>
        <begin position="81"/>
        <end position="105"/>
    </location>
</feature>
<dbReference type="CDD" id="cd01823">
    <property type="entry name" value="SEST_like"/>
    <property type="match status" value="1"/>
</dbReference>
<dbReference type="GO" id="GO:0019433">
    <property type="term" value="P:triglyceride catabolic process"/>
    <property type="evidence" value="ECO:0007669"/>
    <property type="project" value="TreeGrafter"/>
</dbReference>
<keyword evidence="2" id="KW-1015">Disulfide bond</keyword>
<keyword evidence="6" id="KW-1185">Reference proteome</keyword>
<feature type="compositionally biased region" description="Low complexity" evidence="3">
    <location>
        <begin position="39"/>
        <end position="51"/>
    </location>
</feature>
<dbReference type="EMBL" id="QUBR01000002">
    <property type="protein sequence ID" value="REK69810.1"/>
    <property type="molecule type" value="Genomic_DNA"/>
</dbReference>
<dbReference type="SUPFAM" id="SSF52266">
    <property type="entry name" value="SGNH hydrolase"/>
    <property type="match status" value="1"/>
</dbReference>
<feature type="active site" evidence="1">
    <location>
        <position position="274"/>
    </location>
</feature>
<gene>
    <name evidence="5" type="ORF">DX116_11475</name>
</gene>
<feature type="domain" description="SGNH hydrolase-type esterase" evidence="4">
    <location>
        <begin position="60"/>
        <end position="282"/>
    </location>
</feature>
<dbReference type="InterPro" id="IPR037460">
    <property type="entry name" value="SEST-like"/>
</dbReference>
<evidence type="ECO:0000256" key="1">
    <source>
        <dbReference type="PIRSR" id="PIRSR637460-1"/>
    </source>
</evidence>
<proteinExistence type="predicted"/>
<dbReference type="Proteomes" id="UP000265581">
    <property type="component" value="Unassembled WGS sequence"/>
</dbReference>
<reference evidence="5 6" key="1">
    <citation type="submission" date="2018-08" db="EMBL/GenBank/DDBJ databases">
        <title>Aeromicrobium sp. M2KJ-4, whole genome shotgun sequence.</title>
        <authorList>
            <person name="Tuo L."/>
        </authorList>
    </citation>
    <scope>NUCLEOTIDE SEQUENCE [LARGE SCALE GENOMIC DNA]</scope>
    <source>
        <strain evidence="5 6">M2KJ-4</strain>
    </source>
</reference>
<dbReference type="PROSITE" id="PS51257">
    <property type="entry name" value="PROKAR_LIPOPROTEIN"/>
    <property type="match status" value="1"/>
</dbReference>
<dbReference type="PANTHER" id="PTHR37981">
    <property type="entry name" value="LIPASE 2"/>
    <property type="match status" value="1"/>
</dbReference>
<dbReference type="RefSeq" id="WP_119704409.1">
    <property type="nucleotide sequence ID" value="NZ_JBHSOI010000002.1"/>
</dbReference>
<comment type="caution">
    <text evidence="5">The sequence shown here is derived from an EMBL/GenBank/DDBJ whole genome shotgun (WGS) entry which is preliminary data.</text>
</comment>
<name>A0A371P2N6_9ACTN</name>
<feature type="disulfide bond" evidence="2">
    <location>
        <begin position="148"/>
        <end position="155"/>
    </location>
</feature>
<dbReference type="OrthoDB" id="5503950at2"/>
<organism evidence="5 6">
    <name type="scientific">Aeromicrobium endophyticum</name>
    <dbReference type="NCBI Taxonomy" id="2292704"/>
    <lineage>
        <taxon>Bacteria</taxon>
        <taxon>Bacillati</taxon>
        <taxon>Actinomycetota</taxon>
        <taxon>Actinomycetes</taxon>
        <taxon>Propionibacteriales</taxon>
        <taxon>Nocardioidaceae</taxon>
        <taxon>Aeromicrobium</taxon>
    </lineage>
</organism>
<evidence type="ECO:0000313" key="6">
    <source>
        <dbReference type="Proteomes" id="UP000265581"/>
    </source>
</evidence>
<evidence type="ECO:0000256" key="3">
    <source>
        <dbReference type="SAM" id="MobiDB-lite"/>
    </source>
</evidence>
<accession>A0A371P2N6</accession>
<protein>
    <submittedName>
        <fullName evidence="5">SGNH/GDSL hydrolase family protein</fullName>
    </submittedName>
</protein>
<evidence type="ECO:0000256" key="2">
    <source>
        <dbReference type="PIRSR" id="PIRSR637460-2"/>
    </source>
</evidence>
<evidence type="ECO:0000313" key="5">
    <source>
        <dbReference type="EMBL" id="REK69810.1"/>
    </source>
</evidence>
<dbReference type="Pfam" id="PF13472">
    <property type="entry name" value="Lipase_GDSL_2"/>
    <property type="match status" value="1"/>
</dbReference>
<dbReference type="InterPro" id="IPR036514">
    <property type="entry name" value="SGNH_hydro_sf"/>
</dbReference>
<sequence length="297" mass="29394">MPRASHPTRTIGAAAVALIAILASVAGCTGGGGSGDARPSATASSTTPAPADGTSRTYVALGDSYTAGPGITPQQADSGFCGRSTENWPTRVAASLDLTLRDLSCSGATTSDLSATLASGAVPADASLVTVSAGGNDGGLFLSLLRACTAGSQQCRDFVTGKTPSILTQTTDELSSLLGDVRKQAPRARVLLVGYPRIAPPSGTCDALGIAADDVTSVLDAEMELEGALQRAAASAGVAYVSLRGPSVGHHACAGDQAWTNGVSPTAGDGIVLHPNARGMKAVAHVVADAARLPASG</sequence>
<feature type="active site" description="Nucleophile" evidence="1">
    <location>
        <position position="64"/>
    </location>
</feature>
<dbReference type="PANTHER" id="PTHR37981:SF1">
    <property type="entry name" value="SGNH HYDROLASE-TYPE ESTERASE DOMAIN-CONTAINING PROTEIN"/>
    <property type="match status" value="1"/>
</dbReference>
<dbReference type="InterPro" id="IPR013830">
    <property type="entry name" value="SGNH_hydro"/>
</dbReference>
<dbReference type="AlphaFoldDB" id="A0A371P2N6"/>
<dbReference type="Gene3D" id="3.40.50.1110">
    <property type="entry name" value="SGNH hydrolase"/>
    <property type="match status" value="1"/>
</dbReference>
<dbReference type="GO" id="GO:0004806">
    <property type="term" value="F:triacylglycerol lipase activity"/>
    <property type="evidence" value="ECO:0007669"/>
    <property type="project" value="TreeGrafter"/>
</dbReference>
<feature type="region of interest" description="Disordered" evidence="3">
    <location>
        <begin position="32"/>
        <end position="55"/>
    </location>
</feature>
<feature type="disulfide bond" evidence="2">
    <location>
        <begin position="205"/>
        <end position="253"/>
    </location>
</feature>
<keyword evidence="5" id="KW-0378">Hydrolase</keyword>